<protein>
    <submittedName>
        <fullName evidence="1">Uncharacterized protein</fullName>
    </submittedName>
</protein>
<name>A0A1Q9F689_SYMMI</name>
<dbReference type="AlphaFoldDB" id="A0A1Q9F689"/>
<comment type="caution">
    <text evidence="1">The sequence shown here is derived from an EMBL/GenBank/DDBJ whole genome shotgun (WGS) entry which is preliminary data.</text>
</comment>
<evidence type="ECO:0000313" key="1">
    <source>
        <dbReference type="EMBL" id="OLQ15181.1"/>
    </source>
</evidence>
<dbReference type="Proteomes" id="UP000186817">
    <property type="component" value="Unassembled WGS sequence"/>
</dbReference>
<organism evidence="1 2">
    <name type="scientific">Symbiodinium microadriaticum</name>
    <name type="common">Dinoflagellate</name>
    <name type="synonym">Zooxanthella microadriatica</name>
    <dbReference type="NCBI Taxonomy" id="2951"/>
    <lineage>
        <taxon>Eukaryota</taxon>
        <taxon>Sar</taxon>
        <taxon>Alveolata</taxon>
        <taxon>Dinophyceae</taxon>
        <taxon>Suessiales</taxon>
        <taxon>Symbiodiniaceae</taxon>
        <taxon>Symbiodinium</taxon>
    </lineage>
</organism>
<accession>A0A1Q9F689</accession>
<evidence type="ECO:0000313" key="2">
    <source>
        <dbReference type="Proteomes" id="UP000186817"/>
    </source>
</evidence>
<keyword evidence="2" id="KW-1185">Reference proteome</keyword>
<dbReference type="EMBL" id="LSRX01000006">
    <property type="protein sequence ID" value="OLQ15181.1"/>
    <property type="molecule type" value="Genomic_DNA"/>
</dbReference>
<gene>
    <name evidence="1" type="ORF">AK812_SmicGene611</name>
</gene>
<reference evidence="1 2" key="1">
    <citation type="submission" date="2016-02" db="EMBL/GenBank/DDBJ databases">
        <title>Genome analysis of coral dinoflagellate symbionts highlights evolutionary adaptations to a symbiotic lifestyle.</title>
        <authorList>
            <person name="Aranda M."/>
            <person name="Li Y."/>
            <person name="Liew Y.J."/>
            <person name="Baumgarten S."/>
            <person name="Simakov O."/>
            <person name="Wilson M."/>
            <person name="Piel J."/>
            <person name="Ashoor H."/>
            <person name="Bougouffa S."/>
            <person name="Bajic V.B."/>
            <person name="Ryu T."/>
            <person name="Ravasi T."/>
            <person name="Bayer T."/>
            <person name="Micklem G."/>
            <person name="Kim H."/>
            <person name="Bhak J."/>
            <person name="Lajeunesse T.C."/>
            <person name="Voolstra C.R."/>
        </authorList>
    </citation>
    <scope>NUCLEOTIDE SEQUENCE [LARGE SCALE GENOMIC DNA]</scope>
    <source>
        <strain evidence="1 2">CCMP2467</strain>
    </source>
</reference>
<sequence length="152" mass="16515">MGKAHGWAFVPWKGVIVKATEPVLPTPGAVALEPLVAQRSLDEGEEDRCISAATSGRQQVLDPKSPSFLNPITMDALAAAAGKPRKAARFDFGSLLPSQQPLDLTFEDDMPDSEASFLRPKLSRDNEPDLDEILADWERQARVFSAGWEAAV</sequence>
<proteinExistence type="predicted"/>